<dbReference type="GeneTree" id="ENSGT01000000214749"/>
<proteinExistence type="predicted"/>
<evidence type="ECO:0000313" key="1">
    <source>
        <dbReference type="Ensembl" id="ENSSSCP00000080952.1"/>
    </source>
</evidence>
<organism evidence="1 2">
    <name type="scientific">Sus scrofa</name>
    <name type="common">Pig</name>
    <dbReference type="NCBI Taxonomy" id="9823"/>
    <lineage>
        <taxon>Eukaryota</taxon>
        <taxon>Metazoa</taxon>
        <taxon>Chordata</taxon>
        <taxon>Craniata</taxon>
        <taxon>Vertebrata</taxon>
        <taxon>Euteleostomi</taxon>
        <taxon>Mammalia</taxon>
        <taxon>Eutheria</taxon>
        <taxon>Laurasiatheria</taxon>
        <taxon>Artiodactyla</taxon>
        <taxon>Suina</taxon>
        <taxon>Suidae</taxon>
        <taxon>Sus</taxon>
    </lineage>
</organism>
<dbReference type="AlphaFoldDB" id="A0A8W4FN83"/>
<dbReference type="Proteomes" id="UP000008227">
    <property type="component" value="Chromosome 6"/>
</dbReference>
<keyword evidence="2" id="KW-1185">Reference proteome</keyword>
<sequence length="150" mass="16801">QYISDDGRISFFFKAEEYSIVCVYHIFFTHSSVDGHLSCFHILAAVNSAALHIGVQIHLRDTDFIFSGYIPGSGIAGSCGSSIVNSLRYLHTVFHDGFTELHFHQQCTMALLFSSTSSPALGISCLFGKSHPNRYEVISHWHFDLHFPDD</sequence>
<reference evidence="1" key="1">
    <citation type="journal article" date="2020" name="Gigascience">
        <title>An improved pig reference genome sequence to enable pig genetics and genomics research.</title>
        <authorList>
            <person name="Warr A."/>
            <person name="Affara N."/>
            <person name="Aken B."/>
            <person name="Beiki H."/>
            <person name="Bickhart D.M."/>
            <person name="Billis K."/>
            <person name="Chow W."/>
            <person name="Eory L."/>
            <person name="Finlayson H.A."/>
            <person name="Flicek P."/>
            <person name="Giron C.G."/>
            <person name="Griffin D.K."/>
            <person name="Hall R."/>
            <person name="Hannum G."/>
            <person name="Hourlier T."/>
            <person name="Howe K."/>
            <person name="Hume D.A."/>
            <person name="Izuogu O."/>
            <person name="Kim K."/>
            <person name="Koren S."/>
            <person name="Liu H."/>
            <person name="Manchanda N."/>
            <person name="Martin F.J."/>
            <person name="Nonneman D.J."/>
            <person name="O'Connor R.E."/>
            <person name="Phillippy A.M."/>
            <person name="Rohrer G.A."/>
            <person name="Rosen B.D."/>
            <person name="Rund L.A."/>
            <person name="Sargent C.A."/>
            <person name="Schook L.B."/>
            <person name="Schroeder S.G."/>
            <person name="Schwartz A.S."/>
            <person name="Skinner B.M."/>
            <person name="Talbot R."/>
            <person name="Tseng E."/>
            <person name="Tuggle C.K."/>
            <person name="Watson M."/>
            <person name="Smith T.P.L."/>
            <person name="Archibald A.L."/>
        </authorList>
    </citation>
    <scope>NUCLEOTIDE SEQUENCE [LARGE SCALE GENOMIC DNA]</scope>
    <source>
        <strain evidence="1">Duroc</strain>
    </source>
</reference>
<name>A0A8W4FN83_PIG</name>
<reference evidence="1" key="3">
    <citation type="submission" date="2025-09" db="UniProtKB">
        <authorList>
            <consortium name="Ensembl"/>
        </authorList>
    </citation>
    <scope>IDENTIFICATION</scope>
</reference>
<dbReference type="Ensembl" id="ENSSSCT00000096365.1">
    <property type="protein sequence ID" value="ENSSSCP00000080952.1"/>
    <property type="gene ID" value="ENSSSCG00000058620.1"/>
</dbReference>
<reference evidence="1" key="2">
    <citation type="submission" date="2025-08" db="UniProtKB">
        <authorList>
            <consortium name="Ensembl"/>
        </authorList>
    </citation>
    <scope>IDENTIFICATION</scope>
</reference>
<accession>A0A8W4FN83</accession>
<protein>
    <submittedName>
        <fullName evidence="1">Uncharacterized protein</fullName>
    </submittedName>
</protein>
<evidence type="ECO:0000313" key="2">
    <source>
        <dbReference type="Proteomes" id="UP000008227"/>
    </source>
</evidence>